<comment type="caution">
    <text evidence="7">The sequence shown here is derived from an EMBL/GenBank/DDBJ whole genome shotgun (WGS) entry which is preliminary data.</text>
</comment>
<comment type="similarity">
    <text evidence="1 4">Belongs to the glycosyltransferase 2 family.</text>
</comment>
<dbReference type="UniPathway" id="UPA00378"/>
<evidence type="ECO:0000256" key="2">
    <source>
        <dbReference type="ARBA" id="ARBA00022676"/>
    </source>
</evidence>
<dbReference type="GO" id="GO:0006506">
    <property type="term" value="P:GPI anchor biosynthetic process"/>
    <property type="evidence" value="ECO:0007669"/>
    <property type="project" value="TreeGrafter"/>
</dbReference>
<dbReference type="PANTHER" id="PTHR43398">
    <property type="entry name" value="DOLICHOL-PHOSPHATE MANNOSYLTRANSFERASE SUBUNIT 1"/>
    <property type="match status" value="1"/>
</dbReference>
<protein>
    <recommendedName>
        <fullName evidence="4">Dolichol-phosphate mannosyltransferase subunit 1</fullName>
        <ecNumber evidence="4">2.4.1.83</ecNumber>
    </recommendedName>
</protein>
<name>A0A433CZN4_9FUNG</name>
<dbReference type="InterPro" id="IPR039528">
    <property type="entry name" value="DPM1-like"/>
</dbReference>
<dbReference type="InterPro" id="IPR001173">
    <property type="entry name" value="Glyco_trans_2-like"/>
</dbReference>
<feature type="region of interest" description="Disordered" evidence="5">
    <location>
        <begin position="1"/>
        <end position="31"/>
    </location>
</feature>
<dbReference type="EC" id="2.4.1.83" evidence="4"/>
<proteinExistence type="inferred from homology"/>
<keyword evidence="3 4" id="KW-0808">Transferase</keyword>
<evidence type="ECO:0000256" key="1">
    <source>
        <dbReference type="ARBA" id="ARBA00006739"/>
    </source>
</evidence>
<accession>A0A433CZN4</accession>
<dbReference type="Pfam" id="PF00535">
    <property type="entry name" value="Glycos_transf_2"/>
    <property type="match status" value="1"/>
</dbReference>
<keyword evidence="8" id="KW-1185">Reference proteome</keyword>
<comment type="subcellular location">
    <subcellularLocation>
        <location evidence="4">Endoplasmic reticulum</location>
    </subcellularLocation>
</comment>
<evidence type="ECO:0000256" key="3">
    <source>
        <dbReference type="ARBA" id="ARBA00022679"/>
    </source>
</evidence>
<dbReference type="GO" id="GO:0006488">
    <property type="term" value="P:dolichol-linked oligosaccharide biosynthetic process"/>
    <property type="evidence" value="ECO:0007669"/>
    <property type="project" value="TreeGrafter"/>
</dbReference>
<feature type="compositionally biased region" description="Low complexity" evidence="5">
    <location>
        <begin position="1"/>
        <end position="29"/>
    </location>
</feature>
<dbReference type="GO" id="GO:0004582">
    <property type="term" value="F:dolichyl-phosphate beta-D-mannosyltransferase activity"/>
    <property type="evidence" value="ECO:0007669"/>
    <property type="project" value="UniProtKB-UniRule"/>
</dbReference>
<dbReference type="Gene3D" id="3.90.550.10">
    <property type="entry name" value="Spore Coat Polysaccharide Biosynthesis Protein SpsA, Chain A"/>
    <property type="match status" value="1"/>
</dbReference>
<keyword evidence="2 4" id="KW-0328">Glycosyltransferase</keyword>
<dbReference type="EMBL" id="RBNI01009740">
    <property type="protein sequence ID" value="RUP44046.1"/>
    <property type="molecule type" value="Genomic_DNA"/>
</dbReference>
<dbReference type="CDD" id="cd06442">
    <property type="entry name" value="DPM1_like"/>
    <property type="match status" value="1"/>
</dbReference>
<evidence type="ECO:0000256" key="5">
    <source>
        <dbReference type="SAM" id="MobiDB-lite"/>
    </source>
</evidence>
<comment type="subunit">
    <text evidence="4">Component of the dolichol-phosphate mannose (DPM) synthase complex.</text>
</comment>
<dbReference type="InterPro" id="IPR029044">
    <property type="entry name" value="Nucleotide-diphossugar_trans"/>
</dbReference>
<dbReference type="SUPFAM" id="SSF53448">
    <property type="entry name" value="Nucleotide-diphospho-sugar transferases"/>
    <property type="match status" value="1"/>
</dbReference>
<gene>
    <name evidence="7" type="ORF">BC936DRAFT_150017</name>
</gene>
<sequence>MVSHAILDITDDNTPTPLPTLTSPHVPNHTPHPHTDFATMASTEDKYSVLLPTYNERENLPIIVYLLVKTFKQHDINWEIVIIDDNSPDGTQEIAGQLAKVYGEDRILLRPRAGKLGLGTAYIYGIQFATGNFIIIMDADFSHHPKFIPQFIRLQKQHNYDLVSGTRYRSGGGVYGWDLKRKVIRCGPHPAVQSTLKGG</sequence>
<feature type="domain" description="Glycosyltransferase 2-like" evidence="6">
    <location>
        <begin position="48"/>
        <end position="182"/>
    </location>
</feature>
<evidence type="ECO:0000256" key="4">
    <source>
        <dbReference type="RuleBase" id="RU365083"/>
    </source>
</evidence>
<dbReference type="OrthoDB" id="2603at2759"/>
<reference evidence="7 8" key="1">
    <citation type="journal article" date="2018" name="New Phytol.">
        <title>Phylogenomics of Endogonaceae and evolution of mycorrhizas within Mucoromycota.</title>
        <authorList>
            <person name="Chang Y."/>
            <person name="Desiro A."/>
            <person name="Na H."/>
            <person name="Sandor L."/>
            <person name="Lipzen A."/>
            <person name="Clum A."/>
            <person name="Barry K."/>
            <person name="Grigoriev I.V."/>
            <person name="Martin F.M."/>
            <person name="Stajich J.E."/>
            <person name="Smith M.E."/>
            <person name="Bonito G."/>
            <person name="Spatafora J.W."/>
        </authorList>
    </citation>
    <scope>NUCLEOTIDE SEQUENCE [LARGE SCALE GENOMIC DNA]</scope>
    <source>
        <strain evidence="7 8">GMNB39</strain>
    </source>
</reference>
<dbReference type="GO" id="GO:0035269">
    <property type="term" value="P:protein O-linked glycosylation via mannose"/>
    <property type="evidence" value="ECO:0007669"/>
    <property type="project" value="TreeGrafter"/>
</dbReference>
<dbReference type="AlphaFoldDB" id="A0A433CZN4"/>
<organism evidence="7 8">
    <name type="scientific">Jimgerdemannia flammicorona</name>
    <dbReference type="NCBI Taxonomy" id="994334"/>
    <lineage>
        <taxon>Eukaryota</taxon>
        <taxon>Fungi</taxon>
        <taxon>Fungi incertae sedis</taxon>
        <taxon>Mucoromycota</taxon>
        <taxon>Mucoromycotina</taxon>
        <taxon>Endogonomycetes</taxon>
        <taxon>Endogonales</taxon>
        <taxon>Endogonaceae</taxon>
        <taxon>Jimgerdemannia</taxon>
    </lineage>
</organism>
<evidence type="ECO:0000313" key="7">
    <source>
        <dbReference type="EMBL" id="RUP44046.1"/>
    </source>
</evidence>
<dbReference type="Proteomes" id="UP000268093">
    <property type="component" value="Unassembled WGS sequence"/>
</dbReference>
<dbReference type="GO" id="GO:0005789">
    <property type="term" value="C:endoplasmic reticulum membrane"/>
    <property type="evidence" value="ECO:0007669"/>
    <property type="project" value="TreeGrafter"/>
</dbReference>
<comment type="function">
    <text evidence="4">Transfers mannose from GDP-mannose to dolichol monophosphate to form dolichol phosphate mannose (Dol-P-Man) which is the mannosyl donor in pathways leading to N-glycosylation, glycosyl phosphatidylinositol membrane anchoring, and O-mannosylation of proteins.</text>
</comment>
<keyword evidence="4" id="KW-0256">Endoplasmic reticulum</keyword>
<comment type="catalytic activity">
    <reaction evidence="4">
        <text>a di-trans,poly-cis-dolichyl phosphate + GDP-alpha-D-mannose = a di-trans,poly-cis-dolichyl beta-D-mannosyl phosphate + GDP</text>
        <dbReference type="Rhea" id="RHEA:21184"/>
        <dbReference type="Rhea" id="RHEA-COMP:19498"/>
        <dbReference type="Rhea" id="RHEA-COMP:19501"/>
        <dbReference type="ChEBI" id="CHEBI:57527"/>
        <dbReference type="ChEBI" id="CHEBI:57683"/>
        <dbReference type="ChEBI" id="CHEBI:58189"/>
        <dbReference type="ChEBI" id="CHEBI:58211"/>
    </reaction>
</comment>
<comment type="pathway">
    <text evidence="4">Protein modification; protein glycosylation.</text>
</comment>
<evidence type="ECO:0000259" key="6">
    <source>
        <dbReference type="Pfam" id="PF00535"/>
    </source>
</evidence>
<evidence type="ECO:0000313" key="8">
    <source>
        <dbReference type="Proteomes" id="UP000268093"/>
    </source>
</evidence>
<dbReference type="PANTHER" id="PTHR43398:SF1">
    <property type="entry name" value="DOLICHOL-PHOSPHATE MANNOSYLTRANSFERASE SUBUNIT 1"/>
    <property type="match status" value="1"/>
</dbReference>